<keyword evidence="2" id="KW-1185">Reference proteome</keyword>
<reference evidence="1 2" key="1">
    <citation type="submission" date="2023-12" db="EMBL/GenBank/DDBJ databases">
        <title>Baltic Sea Cyanobacteria.</title>
        <authorList>
            <person name="Delbaje E."/>
            <person name="Fewer D.P."/>
            <person name="Shishido T.K."/>
        </authorList>
    </citation>
    <scope>NUCLEOTIDE SEQUENCE [LARGE SCALE GENOMIC DNA]</scope>
    <source>
        <strain evidence="1 2">UHCC 0370</strain>
    </source>
</reference>
<proteinExistence type="predicted"/>
<accession>A0ABU5TH17</accession>
<dbReference type="Proteomes" id="UP001301388">
    <property type="component" value="Unassembled WGS sequence"/>
</dbReference>
<sequence length="47" mass="5247">MIARVILSVYSLAFKKIEVIIAVSLAGSKSDRIFYHPLLLFPNILGE</sequence>
<dbReference type="RefSeq" id="WP_281007899.1">
    <property type="nucleotide sequence ID" value="NZ_JAYGIE010000030.1"/>
</dbReference>
<dbReference type="EMBL" id="JAYGIE010000030">
    <property type="protein sequence ID" value="MEA5477592.1"/>
    <property type="molecule type" value="Genomic_DNA"/>
</dbReference>
<comment type="caution">
    <text evidence="1">The sequence shown here is derived from an EMBL/GenBank/DDBJ whole genome shotgun (WGS) entry which is preliminary data.</text>
</comment>
<evidence type="ECO:0000313" key="1">
    <source>
        <dbReference type="EMBL" id="MEA5477592.1"/>
    </source>
</evidence>
<organism evidence="1 2">
    <name type="scientific">Pseudanabaena galeata UHCC 0370</name>
    <dbReference type="NCBI Taxonomy" id="3110310"/>
    <lineage>
        <taxon>Bacteria</taxon>
        <taxon>Bacillati</taxon>
        <taxon>Cyanobacteriota</taxon>
        <taxon>Cyanophyceae</taxon>
        <taxon>Pseudanabaenales</taxon>
        <taxon>Pseudanabaenaceae</taxon>
        <taxon>Pseudanabaena</taxon>
    </lineage>
</organism>
<evidence type="ECO:0000313" key="2">
    <source>
        <dbReference type="Proteomes" id="UP001301388"/>
    </source>
</evidence>
<name>A0ABU5TH17_9CYAN</name>
<protein>
    <submittedName>
        <fullName evidence="1">Uncharacterized protein</fullName>
    </submittedName>
</protein>
<gene>
    <name evidence="1" type="ORF">VB774_08160</name>
</gene>